<dbReference type="OrthoDB" id="9794948at2"/>
<accession>A0A5B9EJI2</accession>
<reference evidence="2 3" key="1">
    <citation type="submission" date="2019-08" db="EMBL/GenBank/DDBJ databases">
        <title>Complete genome sequence of Terriglobus albidus strain ORNL.</title>
        <authorList>
            <person name="Podar M."/>
        </authorList>
    </citation>
    <scope>NUCLEOTIDE SEQUENCE [LARGE SCALE GENOMIC DNA]</scope>
    <source>
        <strain evidence="2 3">ORNL</strain>
    </source>
</reference>
<gene>
    <name evidence="2" type="ORF">FTW19_22750</name>
</gene>
<evidence type="ECO:0000313" key="2">
    <source>
        <dbReference type="EMBL" id="QEE30557.1"/>
    </source>
</evidence>
<dbReference type="InterPro" id="IPR007396">
    <property type="entry name" value="TR_PAI2-type"/>
</dbReference>
<dbReference type="PANTHER" id="PTHR35802">
    <property type="entry name" value="PROTEASE SYNTHASE AND SPORULATION PROTEIN PAI 2"/>
    <property type="match status" value="1"/>
</dbReference>
<dbReference type="Proteomes" id="UP000321820">
    <property type="component" value="Chromosome"/>
</dbReference>
<dbReference type="EMBL" id="CP042806">
    <property type="protein sequence ID" value="QEE30557.1"/>
    <property type="molecule type" value="Genomic_DNA"/>
</dbReference>
<feature type="region of interest" description="Disordered" evidence="1">
    <location>
        <begin position="172"/>
        <end position="194"/>
    </location>
</feature>
<dbReference type="PANTHER" id="PTHR35802:SF1">
    <property type="entry name" value="PROTEASE SYNTHASE AND SPORULATION PROTEIN PAI 2"/>
    <property type="match status" value="1"/>
</dbReference>
<dbReference type="SUPFAM" id="SSF50475">
    <property type="entry name" value="FMN-binding split barrel"/>
    <property type="match status" value="1"/>
</dbReference>
<dbReference type="RefSeq" id="WP_147649869.1">
    <property type="nucleotide sequence ID" value="NZ_CP042806.1"/>
</dbReference>
<evidence type="ECO:0000256" key="1">
    <source>
        <dbReference type="SAM" id="MobiDB-lite"/>
    </source>
</evidence>
<dbReference type="InterPro" id="IPR012349">
    <property type="entry name" value="Split_barrel_FMN-bd"/>
</dbReference>
<dbReference type="Pfam" id="PF04299">
    <property type="entry name" value="FMN_bind_2"/>
    <property type="match status" value="1"/>
</dbReference>
<dbReference type="PIRSF" id="PIRSF010372">
    <property type="entry name" value="PaiB"/>
    <property type="match status" value="1"/>
</dbReference>
<dbReference type="AlphaFoldDB" id="A0A5B9EJI2"/>
<sequence>MYTPEIFAEHDRKQIASLIRSVGLATLVTYSADGLMATPLPLVFAEDEAEHGVLHGHIARANPQWQQDAVGDALVIFQGPDAYVHPGWYPTKAEHGRVVPTWNYVAVHAYGAVEFYDDPNRLLEGLSALTKRFEAGRQDQWSVQDAPRDYIEAQLRGIIGVRIPIRRIDAKQKLSQNQPSRNRAGVKAGLSASSRHKDRIIAEKISQEL</sequence>
<protein>
    <submittedName>
        <fullName evidence="2">FMN-binding negative transcriptional regulator</fullName>
    </submittedName>
</protein>
<evidence type="ECO:0000313" key="3">
    <source>
        <dbReference type="Proteomes" id="UP000321820"/>
    </source>
</evidence>
<name>A0A5B9EJI2_9BACT</name>
<proteinExistence type="predicted"/>
<keyword evidence="3" id="KW-1185">Reference proteome</keyword>
<organism evidence="2 3">
    <name type="scientific">Terriglobus albidus</name>
    <dbReference type="NCBI Taxonomy" id="1592106"/>
    <lineage>
        <taxon>Bacteria</taxon>
        <taxon>Pseudomonadati</taxon>
        <taxon>Acidobacteriota</taxon>
        <taxon>Terriglobia</taxon>
        <taxon>Terriglobales</taxon>
        <taxon>Acidobacteriaceae</taxon>
        <taxon>Terriglobus</taxon>
    </lineage>
</organism>
<dbReference type="KEGG" id="talb:FTW19_22750"/>
<dbReference type="Gene3D" id="2.30.110.10">
    <property type="entry name" value="Electron Transport, Fmn-binding Protein, Chain A"/>
    <property type="match status" value="1"/>
</dbReference>